<gene>
    <name evidence="3" type="ORF">TAPDE_005022</name>
</gene>
<keyword evidence="1" id="KW-0472">Membrane</keyword>
<accession>R4XML0</accession>
<dbReference type="Proteomes" id="UP000013776">
    <property type="component" value="Unassembled WGS sequence"/>
</dbReference>
<dbReference type="EMBL" id="CAHR02000259">
    <property type="protein sequence ID" value="CCG84545.1"/>
    <property type="molecule type" value="Genomic_DNA"/>
</dbReference>
<evidence type="ECO:0000256" key="1">
    <source>
        <dbReference type="SAM" id="Phobius"/>
    </source>
</evidence>
<dbReference type="AlphaFoldDB" id="R4XML0"/>
<dbReference type="Gene3D" id="3.60.110.10">
    <property type="entry name" value="Carbon-nitrogen hydrolase"/>
    <property type="match status" value="1"/>
</dbReference>
<keyword evidence="4" id="KW-1185">Reference proteome</keyword>
<organism evidence="3 4">
    <name type="scientific">Taphrina deformans (strain PYCC 5710 / ATCC 11124 / CBS 356.35 / IMI 108563 / JCM 9778 / NBRC 8474)</name>
    <name type="common">Peach leaf curl fungus</name>
    <name type="synonym">Lalaria deformans</name>
    <dbReference type="NCBI Taxonomy" id="1097556"/>
    <lineage>
        <taxon>Eukaryota</taxon>
        <taxon>Fungi</taxon>
        <taxon>Dikarya</taxon>
        <taxon>Ascomycota</taxon>
        <taxon>Taphrinomycotina</taxon>
        <taxon>Taphrinomycetes</taxon>
        <taxon>Taphrinales</taxon>
        <taxon>Taphrinaceae</taxon>
        <taxon>Taphrina</taxon>
    </lineage>
</organism>
<evidence type="ECO:0000313" key="4">
    <source>
        <dbReference type="Proteomes" id="UP000013776"/>
    </source>
</evidence>
<sequence>MYAQISLLLLLTIASGLARNVPICSLATIALLHLVIELPPPKTPRWVQVVLLTLCLCVGQEWAQSNKNHDSSNGTFVLGLTGILTVVLQILAVLASKNLIIWLNPMADDTNRRKVVATRIDELIFPMIWLTIQGVLLSCSQTLIGTQTSLYPPWIAGNHLESFLDAVFAQCFSSLLQAIWIASSGQNVERLKATATTSTTKPLQDSVQAFLQRTYLSVSFIGILLCGGLVSSTINRQNSSSIKIGCTRPNIPSSVPSVLQAIEKDFDHGGVMMLLPASSGYIHDVDRFIQFKAEITNITRNSATVVVPTHNFKDDMACGARMLLQIYPLGEKHFLNSYTNTVTKKTGKMLKEKNDIGSTFLTWRSRWIERGRGSLLIATAICLDHEFPEIFQSYHSPDLLLIPNSAWSTAVNVSRIEGIKRFAKQKRTAVLFCSDGMSGYVDPTGRTVTSTAPGSFFVDYNQDSRGLMPGIRIGLWWTLPLSLLLLNRAVQRLVLQDVMESDIGSSSEAGKFEA</sequence>
<feature type="signal peptide" evidence="2">
    <location>
        <begin position="1"/>
        <end position="18"/>
    </location>
</feature>
<protein>
    <recommendedName>
        <fullName evidence="5">CN hydrolase domain-containing protein</fullName>
    </recommendedName>
</protein>
<feature type="chain" id="PRO_5004373378" description="CN hydrolase domain-containing protein" evidence="2">
    <location>
        <begin position="19"/>
        <end position="514"/>
    </location>
</feature>
<dbReference type="SUPFAM" id="SSF56317">
    <property type="entry name" value="Carbon-nitrogen hydrolase"/>
    <property type="match status" value="1"/>
</dbReference>
<evidence type="ECO:0000256" key="2">
    <source>
        <dbReference type="SAM" id="SignalP"/>
    </source>
</evidence>
<keyword evidence="1" id="KW-0812">Transmembrane</keyword>
<comment type="caution">
    <text evidence="3">The sequence shown here is derived from an EMBL/GenBank/DDBJ whole genome shotgun (WGS) entry which is preliminary data.</text>
</comment>
<dbReference type="InterPro" id="IPR036526">
    <property type="entry name" value="C-N_Hydrolase_sf"/>
</dbReference>
<evidence type="ECO:0008006" key="5">
    <source>
        <dbReference type="Google" id="ProtNLM"/>
    </source>
</evidence>
<name>R4XML0_TAPDE</name>
<keyword evidence="2" id="KW-0732">Signal</keyword>
<keyword evidence="1" id="KW-1133">Transmembrane helix</keyword>
<proteinExistence type="predicted"/>
<evidence type="ECO:0000313" key="3">
    <source>
        <dbReference type="EMBL" id="CCG84545.1"/>
    </source>
</evidence>
<reference evidence="3 4" key="1">
    <citation type="journal article" date="2013" name="MBio">
        <title>Genome sequencing of the plant pathogen Taphrina deformans, the causal agent of peach leaf curl.</title>
        <authorList>
            <person name="Cisse O.H."/>
            <person name="Almeida J.M.G.C.F."/>
            <person name="Fonseca A."/>
            <person name="Kumar A.A."/>
            <person name="Salojaervi J."/>
            <person name="Overmyer K."/>
            <person name="Hauser P.M."/>
            <person name="Pagni M."/>
        </authorList>
    </citation>
    <scope>NUCLEOTIDE SEQUENCE [LARGE SCALE GENOMIC DNA]</scope>
    <source>
        <strain evidence="4">PYCC 5710 / ATCC 11124 / CBS 356.35 / IMI 108563 / JCM 9778 / NBRC 8474</strain>
    </source>
</reference>
<feature type="transmembrane region" description="Helical" evidence="1">
    <location>
        <begin position="123"/>
        <end position="143"/>
    </location>
</feature>
<feature type="transmembrane region" description="Helical" evidence="1">
    <location>
        <begin position="75"/>
        <end position="103"/>
    </location>
</feature>